<feature type="domain" description="HAMP" evidence="16">
    <location>
        <begin position="184"/>
        <end position="238"/>
    </location>
</feature>
<evidence type="ECO:0000313" key="17">
    <source>
        <dbReference type="EMBL" id="ABK44870.1"/>
    </source>
</evidence>
<dbReference type="InterPro" id="IPR036097">
    <property type="entry name" value="HisK_dim/P_sf"/>
</dbReference>
<dbReference type="Gene3D" id="6.10.340.10">
    <property type="match status" value="1"/>
</dbReference>
<keyword evidence="9" id="KW-0902">Two-component regulatory system</keyword>
<name>A0LA77_MAGMM</name>
<dbReference type="InterPro" id="IPR003661">
    <property type="entry name" value="HisK_dim/P_dom"/>
</dbReference>
<keyword evidence="13" id="KW-0472">Membrane</keyword>
<evidence type="ECO:0000256" key="11">
    <source>
        <dbReference type="ARBA" id="ARBA00068150"/>
    </source>
</evidence>
<organism evidence="17 18">
    <name type="scientific">Magnetococcus marinus (strain ATCC BAA-1437 / JCM 17883 / MC-1)</name>
    <dbReference type="NCBI Taxonomy" id="156889"/>
    <lineage>
        <taxon>Bacteria</taxon>
        <taxon>Pseudomonadati</taxon>
        <taxon>Pseudomonadota</taxon>
        <taxon>Magnetococcia</taxon>
        <taxon>Magnetococcales</taxon>
        <taxon>Magnetococcaceae</taxon>
        <taxon>Magnetococcus</taxon>
    </lineage>
</organism>
<dbReference type="InterPro" id="IPR036890">
    <property type="entry name" value="HATPase_C_sf"/>
</dbReference>
<dbReference type="Pfam" id="PF00512">
    <property type="entry name" value="HisKA"/>
    <property type="match status" value="1"/>
</dbReference>
<keyword evidence="5" id="KW-0808">Transferase</keyword>
<comment type="catalytic activity">
    <reaction evidence="1">
        <text>ATP + protein L-histidine = ADP + protein N-phospho-L-histidine.</text>
        <dbReference type="EC" id="2.7.13.3"/>
    </reaction>
</comment>
<dbReference type="InterPro" id="IPR011006">
    <property type="entry name" value="CheY-like_superfamily"/>
</dbReference>
<comment type="subunit">
    <text evidence="10">At low DSF concentrations, interacts with RpfF.</text>
</comment>
<comment type="subcellular location">
    <subcellularLocation>
        <location evidence="2">Membrane</location>
    </subcellularLocation>
</comment>
<evidence type="ECO:0000256" key="13">
    <source>
        <dbReference type="SAM" id="Phobius"/>
    </source>
</evidence>
<dbReference type="PANTHER" id="PTHR45339">
    <property type="entry name" value="HYBRID SIGNAL TRANSDUCTION HISTIDINE KINASE J"/>
    <property type="match status" value="1"/>
</dbReference>
<dbReference type="InterPro" id="IPR003594">
    <property type="entry name" value="HATPase_dom"/>
</dbReference>
<keyword evidence="13" id="KW-1133">Transmembrane helix</keyword>
<evidence type="ECO:0000256" key="3">
    <source>
        <dbReference type="ARBA" id="ARBA00012438"/>
    </source>
</evidence>
<dbReference type="GO" id="GO:0005524">
    <property type="term" value="F:ATP binding"/>
    <property type="evidence" value="ECO:0007669"/>
    <property type="project" value="UniProtKB-KW"/>
</dbReference>
<evidence type="ECO:0000256" key="4">
    <source>
        <dbReference type="ARBA" id="ARBA00022553"/>
    </source>
</evidence>
<dbReference type="FunFam" id="1.10.287.130:FF:000002">
    <property type="entry name" value="Two-component osmosensing histidine kinase"/>
    <property type="match status" value="1"/>
</dbReference>
<dbReference type="HOGENOM" id="CLU_000445_104_15_5"/>
<evidence type="ECO:0000259" key="15">
    <source>
        <dbReference type="PROSITE" id="PS50110"/>
    </source>
</evidence>
<evidence type="ECO:0000256" key="7">
    <source>
        <dbReference type="ARBA" id="ARBA00022777"/>
    </source>
</evidence>
<dbReference type="SMART" id="SM00304">
    <property type="entry name" value="HAMP"/>
    <property type="match status" value="1"/>
</dbReference>
<dbReference type="InterPro" id="IPR005467">
    <property type="entry name" value="His_kinase_dom"/>
</dbReference>
<dbReference type="SUPFAM" id="SSF158472">
    <property type="entry name" value="HAMP domain-like"/>
    <property type="match status" value="1"/>
</dbReference>
<dbReference type="GO" id="GO:0016020">
    <property type="term" value="C:membrane"/>
    <property type="evidence" value="ECO:0007669"/>
    <property type="project" value="UniProtKB-SubCell"/>
</dbReference>
<dbReference type="Pfam" id="PF02518">
    <property type="entry name" value="HATPase_c"/>
    <property type="match status" value="1"/>
</dbReference>
<dbReference type="eggNOG" id="COG0784">
    <property type="taxonomic scope" value="Bacteria"/>
</dbReference>
<feature type="transmembrane region" description="Helical" evidence="13">
    <location>
        <begin position="161"/>
        <end position="179"/>
    </location>
</feature>
<dbReference type="eggNOG" id="COG4251">
    <property type="taxonomic scope" value="Bacteria"/>
</dbReference>
<evidence type="ECO:0000256" key="6">
    <source>
        <dbReference type="ARBA" id="ARBA00022741"/>
    </source>
</evidence>
<keyword evidence="7 17" id="KW-0418">Kinase</keyword>
<keyword evidence="18" id="KW-1185">Reference proteome</keyword>
<dbReference type="OrthoDB" id="9789782at2"/>
<dbReference type="PROSITE" id="PS50110">
    <property type="entry name" value="RESPONSE_REGULATORY"/>
    <property type="match status" value="1"/>
</dbReference>
<dbReference type="SMART" id="SM00388">
    <property type="entry name" value="HisKA"/>
    <property type="match status" value="1"/>
</dbReference>
<evidence type="ECO:0000256" key="5">
    <source>
        <dbReference type="ARBA" id="ARBA00022679"/>
    </source>
</evidence>
<keyword evidence="4 12" id="KW-0597">Phosphoprotein</keyword>
<evidence type="ECO:0000256" key="10">
    <source>
        <dbReference type="ARBA" id="ARBA00064003"/>
    </source>
</evidence>
<evidence type="ECO:0000256" key="9">
    <source>
        <dbReference type="ARBA" id="ARBA00023012"/>
    </source>
</evidence>
<dbReference type="CDD" id="cd16922">
    <property type="entry name" value="HATPase_EvgS-ArcB-TorS-like"/>
    <property type="match status" value="1"/>
</dbReference>
<dbReference type="KEGG" id="mgm:Mmc1_2370"/>
<dbReference type="EC" id="2.7.13.3" evidence="3"/>
<evidence type="ECO:0000256" key="8">
    <source>
        <dbReference type="ARBA" id="ARBA00022840"/>
    </source>
</evidence>
<dbReference type="PROSITE" id="PS50109">
    <property type="entry name" value="HIS_KIN"/>
    <property type="match status" value="1"/>
</dbReference>
<dbReference type="PRINTS" id="PR00344">
    <property type="entry name" value="BCTRLSENSOR"/>
</dbReference>
<evidence type="ECO:0000259" key="14">
    <source>
        <dbReference type="PROSITE" id="PS50109"/>
    </source>
</evidence>
<feature type="domain" description="Response regulatory" evidence="15">
    <location>
        <begin position="656"/>
        <end position="775"/>
    </location>
</feature>
<dbReference type="Gene3D" id="3.30.565.10">
    <property type="entry name" value="Histidine kinase-like ATPase, C-terminal domain"/>
    <property type="match status" value="1"/>
</dbReference>
<dbReference type="Pfam" id="PF00072">
    <property type="entry name" value="Response_reg"/>
    <property type="match status" value="1"/>
</dbReference>
<dbReference type="SUPFAM" id="SSF47384">
    <property type="entry name" value="Homodimeric domain of signal transducing histidine kinase"/>
    <property type="match status" value="1"/>
</dbReference>
<keyword evidence="13" id="KW-0812">Transmembrane</keyword>
<evidence type="ECO:0000256" key="1">
    <source>
        <dbReference type="ARBA" id="ARBA00000085"/>
    </source>
</evidence>
<dbReference type="InterPro" id="IPR033417">
    <property type="entry name" value="CHASE8"/>
</dbReference>
<protein>
    <recommendedName>
        <fullName evidence="11">Sensory/regulatory protein RpfC</fullName>
        <ecNumber evidence="3">2.7.13.3</ecNumber>
    </recommendedName>
</protein>
<dbReference type="EMBL" id="CP000471">
    <property type="protein sequence ID" value="ABK44870.1"/>
    <property type="molecule type" value="Genomic_DNA"/>
</dbReference>
<dbReference type="PANTHER" id="PTHR45339:SF5">
    <property type="entry name" value="HISTIDINE KINASE"/>
    <property type="match status" value="1"/>
</dbReference>
<evidence type="ECO:0000259" key="16">
    <source>
        <dbReference type="PROSITE" id="PS50885"/>
    </source>
</evidence>
<dbReference type="eggNOG" id="COG2770">
    <property type="taxonomic scope" value="Bacteria"/>
</dbReference>
<reference evidence="18" key="1">
    <citation type="journal article" date="2009" name="Appl. Environ. Microbiol.">
        <title>Complete genome sequence of the chemolithoautotrophic marine magnetotactic coccus strain MC-1.</title>
        <authorList>
            <person name="Schubbe S."/>
            <person name="Williams T.J."/>
            <person name="Xie G."/>
            <person name="Kiss H.E."/>
            <person name="Brettin T.S."/>
            <person name="Martinez D."/>
            <person name="Ross C.A."/>
            <person name="Schuler D."/>
            <person name="Cox B.L."/>
            <person name="Nealson K.H."/>
            <person name="Bazylinski D.A."/>
        </authorList>
    </citation>
    <scope>NUCLEOTIDE SEQUENCE [LARGE SCALE GENOMIC DNA]</scope>
    <source>
        <strain evidence="18">ATCC BAA-1437 / JCM 17883 / MC-1</strain>
    </source>
</reference>
<dbReference type="InterPro" id="IPR004358">
    <property type="entry name" value="Sig_transdc_His_kin-like_C"/>
</dbReference>
<proteinExistence type="predicted"/>
<dbReference type="SMART" id="SM00448">
    <property type="entry name" value="REC"/>
    <property type="match status" value="1"/>
</dbReference>
<evidence type="ECO:0000313" key="18">
    <source>
        <dbReference type="Proteomes" id="UP000002586"/>
    </source>
</evidence>
<dbReference type="Proteomes" id="UP000002586">
    <property type="component" value="Chromosome"/>
</dbReference>
<keyword evidence="8" id="KW-0067">ATP-binding</keyword>
<keyword evidence="6" id="KW-0547">Nucleotide-binding</keyword>
<dbReference type="Pfam" id="PF00672">
    <property type="entry name" value="HAMP"/>
    <property type="match status" value="1"/>
</dbReference>
<dbReference type="AlphaFoldDB" id="A0LA77"/>
<dbReference type="InterPro" id="IPR001789">
    <property type="entry name" value="Sig_transdc_resp-reg_receiver"/>
</dbReference>
<evidence type="ECO:0000256" key="2">
    <source>
        <dbReference type="ARBA" id="ARBA00004370"/>
    </source>
</evidence>
<dbReference type="CDD" id="cd00082">
    <property type="entry name" value="HisKA"/>
    <property type="match status" value="1"/>
</dbReference>
<dbReference type="SUPFAM" id="SSF52172">
    <property type="entry name" value="CheY-like"/>
    <property type="match status" value="2"/>
</dbReference>
<accession>A0LA77</accession>
<dbReference type="SMART" id="SM00387">
    <property type="entry name" value="HATPase_c"/>
    <property type="match status" value="1"/>
</dbReference>
<dbReference type="STRING" id="156889.Mmc1_2370"/>
<sequence precursor="true">MAFVQRLSIHQKLTLMAVGATLVALLFSASAYMARDYWGRRGALETQYRIQAQLMAQSLQAALVFNDAPSATDLLSALKADGQVHSAWLYDLRGEVFSRYVRANLSRVVPPTPGSLPMSGYRFGKRLLDLAVPVTLQGERVGLFYLRVDLKHYWSMLWQDLYLTLLFLLLAVSAAYVIAQRMHRFITTPIQALAAVAQQVSREQDYAARAPQIHTRDELQLLVEGFNGMLDEIGRQDDALRQHRDSLEAQVALRTTELTVLNGELATARDQALESVRLKSEFLATMSHEISTPMNGVVGMLELLDEKTLSPQQQEYVEIAKHSAEALLAIINDILDFSKVEAGHLVLESIPFQPLMEMEEVVALLAPRAQDKGVALVTEAQWQVLPGQVVGDPLRFRQVLTNLIGNAIKFTQQGEVVVALGWQAGQGTAGVLHFSVKDTGVGIDADTQKKLFQVFTQADGSTTRRFGGSGLGLAISRQLIELQGGQIGVESDLGQGAHFFFSVPMLAAAAPILEPYMESGLADPNRPVWLLERHEAAATALQALLHALGLSSQRLDGLSAILTLGKEPPPLVLINLNDSARPDVLSWLLAHPQVCSRYEIALMGWATSLQEARHHLGESVHYLPKPVRLGEITRLLQQRIRAVPDAPAQPLPLRGQLLVVEDNPVNQKVALAMLSGMGVSVQIVSSGAEALQWLQKQAFDLVLMDLHMPTMNGIETCRQLRQWEQQQGRQSVAVVALTASQDLVEQQHCLDAGMADFLSKPLSVEQLYQALARWLPPQSAPATPVVPLSQLLSEQAMQGLQAQATQGASRALLELWLRDTDQVLQRLPTLLESPAALMPLLRGLQGGAQQVGALEMERLGDALLRWSAQPPHGMADGALLIQRLRNGHTRLQQAINTTL</sequence>
<gene>
    <name evidence="17" type="ordered locus">Mmc1_2370</name>
</gene>
<dbReference type="CDD" id="cd17546">
    <property type="entry name" value="REC_hyHK_CKI1_RcsC-like"/>
    <property type="match status" value="1"/>
</dbReference>
<dbReference type="InterPro" id="IPR003660">
    <property type="entry name" value="HAMP_dom"/>
</dbReference>
<dbReference type="PROSITE" id="PS50885">
    <property type="entry name" value="HAMP"/>
    <property type="match status" value="1"/>
</dbReference>
<dbReference type="GO" id="GO:0000155">
    <property type="term" value="F:phosphorelay sensor kinase activity"/>
    <property type="evidence" value="ECO:0007669"/>
    <property type="project" value="InterPro"/>
</dbReference>
<feature type="modified residue" description="4-aspartylphosphate" evidence="12">
    <location>
        <position position="705"/>
    </location>
</feature>
<dbReference type="Pfam" id="PF17152">
    <property type="entry name" value="CHASE8"/>
    <property type="match status" value="1"/>
</dbReference>
<reference evidence="17 18" key="2">
    <citation type="journal article" date="2012" name="Int. J. Syst. Evol. Microbiol.">
        <title>Magnetococcus marinus gen. nov., sp. nov., a marine, magnetotactic bacterium that represents a novel lineage (Magnetococcaceae fam. nov.; Magnetococcales ord. nov.) at the base of the Alphaproteobacteria.</title>
        <authorList>
            <person name="Bazylinski D.A."/>
            <person name="Williams T.J."/>
            <person name="Lefevre C.T."/>
            <person name="Berg R.J."/>
            <person name="Zhang C.L."/>
            <person name="Bowser S.S."/>
            <person name="Dean A.J."/>
            <person name="Beveridge T.J."/>
        </authorList>
    </citation>
    <scope>NUCLEOTIDE SEQUENCE [LARGE SCALE GENOMIC DNA]</scope>
    <source>
        <strain evidence="18">ATCC BAA-1437 / JCM 17883 / MC-1</strain>
    </source>
</reference>
<evidence type="ECO:0000256" key="12">
    <source>
        <dbReference type="PROSITE-ProRule" id="PRU00169"/>
    </source>
</evidence>
<dbReference type="CDD" id="cd06225">
    <property type="entry name" value="HAMP"/>
    <property type="match status" value="1"/>
</dbReference>
<dbReference type="RefSeq" id="WP_011713991.1">
    <property type="nucleotide sequence ID" value="NC_008576.1"/>
</dbReference>
<dbReference type="Gene3D" id="1.10.287.130">
    <property type="match status" value="1"/>
</dbReference>
<dbReference type="Gene3D" id="3.40.50.2300">
    <property type="match status" value="1"/>
</dbReference>
<feature type="domain" description="Histidine kinase" evidence="14">
    <location>
        <begin position="285"/>
        <end position="507"/>
    </location>
</feature>
<dbReference type="FunFam" id="3.30.565.10:FF:000010">
    <property type="entry name" value="Sensor histidine kinase RcsC"/>
    <property type="match status" value="1"/>
</dbReference>
<dbReference type="SUPFAM" id="SSF55874">
    <property type="entry name" value="ATPase domain of HSP90 chaperone/DNA topoisomerase II/histidine kinase"/>
    <property type="match status" value="1"/>
</dbReference>
<feature type="transmembrane region" description="Helical" evidence="13">
    <location>
        <begin position="13"/>
        <end position="34"/>
    </location>
</feature>